<sequence>MWLLLLLLCASLPSCTSFSAPPPPPPQPSLSPKEACKLFGRIADKYILLDASAGLCCYSACSDCEFRDPDGGYRMADMSAARPKWVCSYARREFKTEMAKQHTSAWAALFSSDKKLGKAAFVEGVAALPFAAPLGGPYLSATEGAEMGEGTGEALFELLGGGEFITERGMERGLKKLGGGAEEGIVWKTFLGGIGGA</sequence>
<evidence type="ECO:0000313" key="2">
    <source>
        <dbReference type="EMBL" id="GMI28890.1"/>
    </source>
</evidence>
<dbReference type="EMBL" id="BRYB01000379">
    <property type="protein sequence ID" value="GMI28890.1"/>
    <property type="molecule type" value="Genomic_DNA"/>
</dbReference>
<keyword evidence="1" id="KW-0732">Signal</keyword>
<feature type="signal peptide" evidence="1">
    <location>
        <begin position="1"/>
        <end position="17"/>
    </location>
</feature>
<evidence type="ECO:0000313" key="3">
    <source>
        <dbReference type="Proteomes" id="UP001165060"/>
    </source>
</evidence>
<reference evidence="2 3" key="1">
    <citation type="journal article" date="2023" name="Commun. Biol.">
        <title>Genome analysis of Parmales, the sister group of diatoms, reveals the evolutionary specialization of diatoms from phago-mixotrophs to photoautotrophs.</title>
        <authorList>
            <person name="Ban H."/>
            <person name="Sato S."/>
            <person name="Yoshikawa S."/>
            <person name="Yamada K."/>
            <person name="Nakamura Y."/>
            <person name="Ichinomiya M."/>
            <person name="Sato N."/>
            <person name="Blanc-Mathieu R."/>
            <person name="Endo H."/>
            <person name="Kuwata A."/>
            <person name="Ogata H."/>
        </authorList>
    </citation>
    <scope>NUCLEOTIDE SEQUENCE [LARGE SCALE GENOMIC DNA]</scope>
</reference>
<protein>
    <submittedName>
        <fullName evidence="2">Uncharacterized protein</fullName>
    </submittedName>
</protein>
<proteinExistence type="predicted"/>
<keyword evidence="3" id="KW-1185">Reference proteome</keyword>
<dbReference type="Proteomes" id="UP001165060">
    <property type="component" value="Unassembled WGS sequence"/>
</dbReference>
<gene>
    <name evidence="2" type="ORF">TeGR_g12092</name>
</gene>
<evidence type="ECO:0000256" key="1">
    <source>
        <dbReference type="SAM" id="SignalP"/>
    </source>
</evidence>
<comment type="caution">
    <text evidence="2">The sequence shown here is derived from an EMBL/GenBank/DDBJ whole genome shotgun (WGS) entry which is preliminary data.</text>
</comment>
<organism evidence="2 3">
    <name type="scientific">Tetraparma gracilis</name>
    <dbReference type="NCBI Taxonomy" id="2962635"/>
    <lineage>
        <taxon>Eukaryota</taxon>
        <taxon>Sar</taxon>
        <taxon>Stramenopiles</taxon>
        <taxon>Ochrophyta</taxon>
        <taxon>Bolidophyceae</taxon>
        <taxon>Parmales</taxon>
        <taxon>Triparmaceae</taxon>
        <taxon>Tetraparma</taxon>
    </lineage>
</organism>
<feature type="chain" id="PRO_5046024555" evidence="1">
    <location>
        <begin position="18"/>
        <end position="197"/>
    </location>
</feature>
<accession>A0ABQ6MN27</accession>
<name>A0ABQ6MN27_9STRA</name>